<dbReference type="SUPFAM" id="SSF51735">
    <property type="entry name" value="NAD(P)-binding Rossmann-fold domains"/>
    <property type="match status" value="1"/>
</dbReference>
<dbReference type="PRINTS" id="PR00082">
    <property type="entry name" value="GLFDHDRGNASE"/>
</dbReference>
<dbReference type="STRING" id="1529.SAMN04487885_102116"/>
<dbReference type="Pfam" id="PF02812">
    <property type="entry name" value="ELFV_dehydrog_N"/>
    <property type="match status" value="1"/>
</dbReference>
<protein>
    <submittedName>
        <fullName evidence="8">Leucine dehydrogenase</fullName>
    </submittedName>
</protein>
<proteinExistence type="inferred from homology"/>
<dbReference type="FunFam" id="3.40.50.10860:FF:000010">
    <property type="entry name" value="Leucine dehydrogenase"/>
    <property type="match status" value="1"/>
</dbReference>
<keyword evidence="2 6" id="KW-0560">Oxidoreductase</keyword>
<dbReference type="GO" id="GO:0016639">
    <property type="term" value="F:oxidoreductase activity, acting on the CH-NH2 group of donors, NAD or NADP as acceptor"/>
    <property type="evidence" value="ECO:0007669"/>
    <property type="project" value="InterPro"/>
</dbReference>
<dbReference type="eggNOG" id="COG0334">
    <property type="taxonomic scope" value="Bacteria"/>
</dbReference>
<feature type="binding site" evidence="5">
    <location>
        <begin position="178"/>
        <end position="183"/>
    </location>
    <ligand>
        <name>NAD(+)</name>
        <dbReference type="ChEBI" id="CHEBI:57540"/>
    </ligand>
</feature>
<dbReference type="Gene3D" id="3.40.50.10860">
    <property type="entry name" value="Leucine Dehydrogenase, chain A, domain 1"/>
    <property type="match status" value="1"/>
</dbReference>
<reference evidence="8 9" key="1">
    <citation type="submission" date="2016-10" db="EMBL/GenBank/DDBJ databases">
        <authorList>
            <person name="de Groot N.N."/>
        </authorList>
    </citation>
    <scope>NUCLEOTIDE SEQUENCE [LARGE SCALE GENOMIC DNA]</scope>
    <source>
        <strain evidence="8 9">NLAE-zl-G419</strain>
    </source>
</reference>
<keyword evidence="9" id="KW-1185">Reference proteome</keyword>
<dbReference type="InterPro" id="IPR036291">
    <property type="entry name" value="NAD(P)-bd_dom_sf"/>
</dbReference>
<keyword evidence="3 5" id="KW-0520">NAD</keyword>
<evidence type="ECO:0000256" key="6">
    <source>
        <dbReference type="RuleBase" id="RU004417"/>
    </source>
</evidence>
<dbReference type="Proteomes" id="UP000182135">
    <property type="component" value="Unassembled WGS sequence"/>
</dbReference>
<organism evidence="8 9">
    <name type="scientific">Clostridium cadaveris</name>
    <dbReference type="NCBI Taxonomy" id="1529"/>
    <lineage>
        <taxon>Bacteria</taxon>
        <taxon>Bacillati</taxon>
        <taxon>Bacillota</taxon>
        <taxon>Clostridia</taxon>
        <taxon>Eubacteriales</taxon>
        <taxon>Clostridiaceae</taxon>
        <taxon>Clostridium</taxon>
    </lineage>
</organism>
<dbReference type="InterPro" id="IPR006097">
    <property type="entry name" value="Glu/Leu/Phe/Val/Trp_DH_dimer"/>
</dbReference>
<evidence type="ECO:0000256" key="2">
    <source>
        <dbReference type="ARBA" id="ARBA00023002"/>
    </source>
</evidence>
<comment type="similarity">
    <text evidence="1 6">Belongs to the Glu/Leu/Phe/Val dehydrogenases family.</text>
</comment>
<dbReference type="InterPro" id="IPR046346">
    <property type="entry name" value="Aminoacid_DH-like_N_sf"/>
</dbReference>
<dbReference type="GeneID" id="90544331"/>
<evidence type="ECO:0000313" key="8">
    <source>
        <dbReference type="EMBL" id="SFF54480.1"/>
    </source>
</evidence>
<dbReference type="CDD" id="cd01075">
    <property type="entry name" value="NAD_bind_Leu_Phe_Val_DH"/>
    <property type="match status" value="1"/>
</dbReference>
<sequence length="348" mass="37734">MTMVFEQMDLYGHEQIVFGRDDSVGLKCIIAIHDTTLGPALGGTRFWNYESEEAALYDVLRLSRGMTYKNAACGLANGGGKAVIWGDPKKLKSREFWHAYGRIVDGLNGNFITAEDVNTNTQDIAYIHEVTNCITGTEELSGNPSPYTARGTWRGMKAGAKVKFGSDSLKNRVIMVQGLGNVGYGVAELAHSEGAILKVYDINEEAVKRAVKELGAVSIPAEEVISTECDIFAPCALGAVLNIKNVHDLKCKLVCGCANNVLVDAETGEELQKLGILYAPDYIVNAGGVLNCGAEISEEGYNKERVIELVDRIYDTTLEIFEIAEKNGVTTYEAAETFAEAILAKGKK</sequence>
<dbReference type="AlphaFoldDB" id="A0A1I2JKI3"/>
<evidence type="ECO:0000256" key="5">
    <source>
        <dbReference type="PIRSR" id="PIRSR000188-2"/>
    </source>
</evidence>
<dbReference type="GO" id="GO:0000166">
    <property type="term" value="F:nucleotide binding"/>
    <property type="evidence" value="ECO:0007669"/>
    <property type="project" value="UniProtKB-KW"/>
</dbReference>
<evidence type="ECO:0000313" key="9">
    <source>
        <dbReference type="Proteomes" id="UP000182135"/>
    </source>
</evidence>
<accession>A0A1I2JKI3</accession>
<dbReference type="InterPro" id="IPR006095">
    <property type="entry name" value="Glu/Leu/Phe/Val/Trp_DH"/>
</dbReference>
<dbReference type="InterPro" id="IPR033524">
    <property type="entry name" value="Glu/Leu/Phe/Val_DH_AS"/>
</dbReference>
<feature type="domain" description="Glutamate/phenylalanine/leucine/valine/L-tryptophan dehydrogenase C-terminal" evidence="7">
    <location>
        <begin position="142"/>
        <end position="348"/>
    </location>
</feature>
<dbReference type="GO" id="GO:0006520">
    <property type="term" value="P:amino acid metabolic process"/>
    <property type="evidence" value="ECO:0007669"/>
    <property type="project" value="InterPro"/>
</dbReference>
<dbReference type="SMART" id="SM00839">
    <property type="entry name" value="ELFV_dehydrog"/>
    <property type="match status" value="1"/>
</dbReference>
<dbReference type="InterPro" id="IPR006096">
    <property type="entry name" value="Glu/Leu/Phe/Val/Trp_DH_C"/>
</dbReference>
<dbReference type="Pfam" id="PF00208">
    <property type="entry name" value="ELFV_dehydrog"/>
    <property type="match status" value="1"/>
</dbReference>
<keyword evidence="5" id="KW-0547">Nucleotide-binding</keyword>
<dbReference type="RefSeq" id="WP_035770395.1">
    <property type="nucleotide sequence ID" value="NZ_BAAACD010000024.1"/>
</dbReference>
<feature type="active site" description="Proton donor/acceptor" evidence="4">
    <location>
        <position position="81"/>
    </location>
</feature>
<evidence type="ECO:0000256" key="1">
    <source>
        <dbReference type="ARBA" id="ARBA00006382"/>
    </source>
</evidence>
<dbReference type="PROSITE" id="PS00074">
    <property type="entry name" value="GLFV_DEHYDROGENASE"/>
    <property type="match status" value="1"/>
</dbReference>
<dbReference type="PANTHER" id="PTHR42722">
    <property type="entry name" value="LEUCINE DEHYDROGENASE"/>
    <property type="match status" value="1"/>
</dbReference>
<dbReference type="InterPro" id="IPR016211">
    <property type="entry name" value="Glu/Phe/Leu/Val/Trp_DH_bac/arc"/>
</dbReference>
<name>A0A1I2JKI3_9CLOT</name>
<gene>
    <name evidence="8" type="ORF">SAMN04487885_102116</name>
</gene>
<dbReference type="Gene3D" id="3.40.50.720">
    <property type="entry name" value="NAD(P)-binding Rossmann-like Domain"/>
    <property type="match status" value="1"/>
</dbReference>
<dbReference type="EMBL" id="FOOE01000002">
    <property type="protein sequence ID" value="SFF54480.1"/>
    <property type="molecule type" value="Genomic_DNA"/>
</dbReference>
<dbReference type="PANTHER" id="PTHR42722:SF1">
    <property type="entry name" value="VALINE DEHYDROGENASE"/>
    <property type="match status" value="1"/>
</dbReference>
<evidence type="ECO:0000256" key="4">
    <source>
        <dbReference type="PIRSR" id="PIRSR000188-1"/>
    </source>
</evidence>
<dbReference type="PIRSF" id="PIRSF000188">
    <property type="entry name" value="Phe_leu_dh"/>
    <property type="match status" value="1"/>
</dbReference>
<evidence type="ECO:0000259" key="7">
    <source>
        <dbReference type="SMART" id="SM00839"/>
    </source>
</evidence>
<evidence type="ECO:0000256" key="3">
    <source>
        <dbReference type="ARBA" id="ARBA00023027"/>
    </source>
</evidence>
<dbReference type="SUPFAM" id="SSF53223">
    <property type="entry name" value="Aminoacid dehydrogenase-like, N-terminal domain"/>
    <property type="match status" value="1"/>
</dbReference>